<organism evidence="2 3">
    <name type="scientific">Actinomadura barringtoniae</name>
    <dbReference type="NCBI Taxonomy" id="1427535"/>
    <lineage>
        <taxon>Bacteria</taxon>
        <taxon>Bacillati</taxon>
        <taxon>Actinomycetota</taxon>
        <taxon>Actinomycetes</taxon>
        <taxon>Streptosporangiales</taxon>
        <taxon>Thermomonosporaceae</taxon>
        <taxon>Actinomadura</taxon>
    </lineage>
</organism>
<comment type="caution">
    <text evidence="2">The sequence shown here is derived from an EMBL/GenBank/DDBJ whole genome shotgun (WGS) entry which is preliminary data.</text>
</comment>
<sequence>MRVRAAVVTLGIAGLTLGTLTTPAHASSWTPAGVFKTKYACVDAGQAYVREGWNEYSCTTTKPPSTYSLWIR</sequence>
<gene>
    <name evidence="2" type="ORF">J4573_15035</name>
</gene>
<evidence type="ECO:0000256" key="1">
    <source>
        <dbReference type="SAM" id="SignalP"/>
    </source>
</evidence>
<feature type="chain" id="PRO_5037095568" description="Chitin-binding type-3 domain-containing protein" evidence="1">
    <location>
        <begin position="27"/>
        <end position="72"/>
    </location>
</feature>
<name>A0A939P9I4_9ACTN</name>
<dbReference type="Proteomes" id="UP000669179">
    <property type="component" value="Unassembled WGS sequence"/>
</dbReference>
<keyword evidence="1" id="KW-0732">Signal</keyword>
<dbReference type="AlphaFoldDB" id="A0A939P9I4"/>
<accession>A0A939P9I4</accession>
<evidence type="ECO:0000313" key="3">
    <source>
        <dbReference type="Proteomes" id="UP000669179"/>
    </source>
</evidence>
<evidence type="ECO:0000313" key="2">
    <source>
        <dbReference type="EMBL" id="MBO2448415.1"/>
    </source>
</evidence>
<keyword evidence="3" id="KW-1185">Reference proteome</keyword>
<evidence type="ECO:0008006" key="4">
    <source>
        <dbReference type="Google" id="ProtNLM"/>
    </source>
</evidence>
<reference evidence="2" key="1">
    <citation type="submission" date="2021-03" db="EMBL/GenBank/DDBJ databases">
        <authorList>
            <person name="Kanchanasin P."/>
            <person name="Saeng-In P."/>
            <person name="Phongsopitanun W."/>
            <person name="Yuki M."/>
            <person name="Kudo T."/>
            <person name="Ohkuma M."/>
            <person name="Tanasupawat S."/>
        </authorList>
    </citation>
    <scope>NUCLEOTIDE SEQUENCE</scope>
    <source>
        <strain evidence="2">GKU 128</strain>
    </source>
</reference>
<dbReference type="RefSeq" id="WP_208256044.1">
    <property type="nucleotide sequence ID" value="NZ_JAGEOJ010000005.1"/>
</dbReference>
<proteinExistence type="predicted"/>
<dbReference type="EMBL" id="JAGEOJ010000005">
    <property type="protein sequence ID" value="MBO2448415.1"/>
    <property type="molecule type" value="Genomic_DNA"/>
</dbReference>
<protein>
    <recommendedName>
        <fullName evidence="4">Chitin-binding type-3 domain-containing protein</fullName>
    </recommendedName>
</protein>
<feature type="signal peptide" evidence="1">
    <location>
        <begin position="1"/>
        <end position="26"/>
    </location>
</feature>